<dbReference type="Proteomes" id="UP000063434">
    <property type="component" value="Unassembled WGS sequence"/>
</dbReference>
<organism evidence="1 2">
    <name type="scientific">Pseudomonas fluorescens</name>
    <dbReference type="NCBI Taxonomy" id="294"/>
    <lineage>
        <taxon>Bacteria</taxon>
        <taxon>Pseudomonadati</taxon>
        <taxon>Pseudomonadota</taxon>
        <taxon>Gammaproteobacteria</taxon>
        <taxon>Pseudomonadales</taxon>
        <taxon>Pseudomonadaceae</taxon>
        <taxon>Pseudomonas</taxon>
    </lineage>
</organism>
<sequence>MALDHRLQGMGEGVQAQAAIEGKLRLQHIGIVTLHGAMLIQDAGLQRCQRVNILHIRRAAGDAGDDAFDGSGVQGDQRKHVRGNPRAIGRNAIGRHRHFTPTAQGRSQSRQGRLAKQHFHIRRQAQAAHAPHQADRQQGVATQFKKIIVPAHALHVEQFGPQRGQGDFRIPHGRFIVAHAQRVQARRRQCLAVELAVGAQRQRLKVHKARRQHEFRQVLQQMGAQAFDVARHAGVVSNQALLAGDHGSFLHRRMLAQARLDFPQFDAQATDFHLVIIAPQVLQRAVGQVAAHVTGAVHAPWGERVVEEAFGGELRAVEVTPRHLYTRDEQFTDHPQRHRLQVSVQHIQARIGNRLADGRVIRHYGTRAVPCGDIHRRFGGAIQVVQANLGQLLFEAPYQAARQRFAAAHHPHQPGGLADIAVGQEHVEHRRHKMQRCDPLGLDHLAQVVRVFMPARARHDQACASAQRPEELPHRHVEAERGFLQDRIAGGQPVFILHPQQAVDHPRVFVDHALGLAGGAGGVDHVGRHAGRLRVMGGLVLPGG</sequence>
<reference evidence="1 2" key="1">
    <citation type="submission" date="2015-05" db="EMBL/GenBank/DDBJ databases">
        <title>A genomic and transcriptomic approach to investigate the blue pigment phenotype in Pseudomonas fluorescens.</title>
        <authorList>
            <person name="Andreani N.A."/>
            <person name="Cardazzo B."/>
        </authorList>
    </citation>
    <scope>NUCLEOTIDE SEQUENCE [LARGE SCALE GENOMIC DNA]</scope>
    <source>
        <strain evidence="1 2">Ps_40</strain>
    </source>
</reference>
<dbReference type="AntiFam" id="ANF00178">
    <property type="entry name" value="Shadow ORF (opposite dhbF)"/>
</dbReference>
<dbReference type="AntiFam" id="ANF00174">
    <property type="entry name" value="Shadow ORF (irp2)"/>
</dbReference>
<dbReference type="AlphaFoldDB" id="A0A109KIF3"/>
<comment type="caution">
    <text evidence="1">The sequence shown here is derived from an EMBL/GenBank/DDBJ whole genome shotgun (WGS) entry which is preliminary data.</text>
</comment>
<proteinExistence type="predicted"/>
<gene>
    <name evidence="1" type="ORF">PFL603g_06262</name>
</gene>
<name>A0A109KIF3_PSEFL</name>
<evidence type="ECO:0000313" key="1">
    <source>
        <dbReference type="EMBL" id="KWV69815.1"/>
    </source>
</evidence>
<dbReference type="EMBL" id="LCYC01000064">
    <property type="protein sequence ID" value="KWV69815.1"/>
    <property type="molecule type" value="Genomic_DNA"/>
</dbReference>
<protein>
    <submittedName>
        <fullName evidence="1">Uncharacterized protein</fullName>
    </submittedName>
</protein>
<accession>A0A109KIF3</accession>
<evidence type="ECO:0000313" key="2">
    <source>
        <dbReference type="Proteomes" id="UP000063434"/>
    </source>
</evidence>